<dbReference type="PANTHER" id="PTHR30561">
    <property type="entry name" value="SMR FAMILY PROTON-DEPENDENT DRUG EFFLUX TRANSPORTER SUGE"/>
    <property type="match status" value="1"/>
</dbReference>
<evidence type="ECO:0000256" key="10">
    <source>
        <dbReference type="SAM" id="Phobius"/>
    </source>
</evidence>
<evidence type="ECO:0000256" key="7">
    <source>
        <dbReference type="ARBA" id="ARBA00038151"/>
    </source>
</evidence>
<dbReference type="GO" id="GO:0005886">
    <property type="term" value="C:plasma membrane"/>
    <property type="evidence" value="ECO:0007669"/>
    <property type="project" value="UniProtKB-SubCell"/>
</dbReference>
<dbReference type="AlphaFoldDB" id="A0A6L9LDH3"/>
<keyword evidence="12" id="KW-1185">Reference proteome</keyword>
<dbReference type="SUPFAM" id="SSF103481">
    <property type="entry name" value="Multidrug resistance efflux transporter EmrE"/>
    <property type="match status" value="1"/>
</dbReference>
<dbReference type="EMBL" id="JAAFZH010000019">
    <property type="protein sequence ID" value="NDU98604.1"/>
    <property type="molecule type" value="Genomic_DNA"/>
</dbReference>
<dbReference type="Gene3D" id="1.10.3730.20">
    <property type="match status" value="1"/>
</dbReference>
<comment type="similarity">
    <text evidence="7">Belongs to the drug/metabolite transporter (DMT) superfamily. Small multidrug resistance (SMR) (TC 2.A.7.1) family. Gdx/SugE subfamily.</text>
</comment>
<dbReference type="Proteomes" id="UP000474175">
    <property type="component" value="Unassembled WGS sequence"/>
</dbReference>
<evidence type="ECO:0000256" key="8">
    <source>
        <dbReference type="ARBA" id="ARBA00039168"/>
    </source>
</evidence>
<evidence type="ECO:0000256" key="2">
    <source>
        <dbReference type="ARBA" id="ARBA00022448"/>
    </source>
</evidence>
<feature type="transmembrane region" description="Helical" evidence="10">
    <location>
        <begin position="81"/>
        <end position="100"/>
    </location>
</feature>
<keyword evidence="6 10" id="KW-0472">Membrane</keyword>
<keyword evidence="4 9" id="KW-0812">Transmembrane</keyword>
<gene>
    <name evidence="11" type="ORF">GK108_27205</name>
</gene>
<evidence type="ECO:0000256" key="3">
    <source>
        <dbReference type="ARBA" id="ARBA00022475"/>
    </source>
</evidence>
<keyword evidence="2" id="KW-0813">Transport</keyword>
<proteinExistence type="inferred from homology"/>
<keyword evidence="5 10" id="KW-1133">Transmembrane helix</keyword>
<dbReference type="GO" id="GO:0022857">
    <property type="term" value="F:transmembrane transporter activity"/>
    <property type="evidence" value="ECO:0007669"/>
    <property type="project" value="InterPro"/>
</dbReference>
<evidence type="ECO:0000313" key="12">
    <source>
        <dbReference type="Proteomes" id="UP000474175"/>
    </source>
</evidence>
<dbReference type="InterPro" id="IPR000390">
    <property type="entry name" value="Small_drug/metabolite_transptr"/>
</dbReference>
<comment type="caution">
    <text evidence="11">The sequence shown here is derived from an EMBL/GenBank/DDBJ whole genome shotgun (WGS) entry which is preliminary data.</text>
</comment>
<evidence type="ECO:0000256" key="4">
    <source>
        <dbReference type="ARBA" id="ARBA00022692"/>
    </source>
</evidence>
<evidence type="ECO:0000256" key="9">
    <source>
        <dbReference type="RuleBase" id="RU003942"/>
    </source>
</evidence>
<feature type="transmembrane region" description="Helical" evidence="10">
    <location>
        <begin position="107"/>
        <end position="126"/>
    </location>
</feature>
<dbReference type="RefSeq" id="WP_163954742.1">
    <property type="nucleotide sequence ID" value="NZ_JAAFZH010000019.1"/>
</dbReference>
<comment type="subcellular location">
    <subcellularLocation>
        <location evidence="1 9">Cell membrane</location>
        <topology evidence="1 9">Multi-pass membrane protein</topology>
    </subcellularLocation>
</comment>
<dbReference type="Pfam" id="PF00893">
    <property type="entry name" value="Multi_Drug_Res"/>
    <property type="match status" value="1"/>
</dbReference>
<accession>A0A6L9LDH3</accession>
<dbReference type="PANTHER" id="PTHR30561:SF0">
    <property type="entry name" value="GUANIDINIUM EXPORTER"/>
    <property type="match status" value="1"/>
</dbReference>
<keyword evidence="3" id="KW-1003">Cell membrane</keyword>
<evidence type="ECO:0000256" key="1">
    <source>
        <dbReference type="ARBA" id="ARBA00004651"/>
    </source>
</evidence>
<evidence type="ECO:0000256" key="5">
    <source>
        <dbReference type="ARBA" id="ARBA00022989"/>
    </source>
</evidence>
<protein>
    <recommendedName>
        <fullName evidence="8">Guanidinium exporter</fullName>
    </recommendedName>
</protein>
<feature type="transmembrane region" description="Helical" evidence="10">
    <location>
        <begin position="6"/>
        <end position="28"/>
    </location>
</feature>
<dbReference type="InterPro" id="IPR037185">
    <property type="entry name" value="EmrE-like"/>
</dbReference>
<feature type="transmembrane region" description="Helical" evidence="10">
    <location>
        <begin position="49"/>
        <end position="75"/>
    </location>
</feature>
<sequence length="129" mass="14098">MFQSSIGWICLVAAGISQMGWTYSLKVMQNVAVGSLRWSGLLNRAEGRLLLVALIGYLALGALNSVLLSIAMRTIPTTTAFAVWMSLSLVFLKLGDIIWFKQSWSALELFFLLLILAGIVGMKTITANE</sequence>
<evidence type="ECO:0000313" key="11">
    <source>
        <dbReference type="EMBL" id="NDU98604.1"/>
    </source>
</evidence>
<evidence type="ECO:0000256" key="6">
    <source>
        <dbReference type="ARBA" id="ARBA00023136"/>
    </source>
</evidence>
<dbReference type="InterPro" id="IPR045324">
    <property type="entry name" value="Small_multidrug_res"/>
</dbReference>
<name>A0A6L9LDH3_9BACT</name>
<organism evidence="11 12">
    <name type="scientific">Spirosoma terrae</name>
    <dbReference type="NCBI Taxonomy" id="1968276"/>
    <lineage>
        <taxon>Bacteria</taxon>
        <taxon>Pseudomonadati</taxon>
        <taxon>Bacteroidota</taxon>
        <taxon>Cytophagia</taxon>
        <taxon>Cytophagales</taxon>
        <taxon>Cytophagaceae</taxon>
        <taxon>Spirosoma</taxon>
    </lineage>
</organism>
<reference evidence="11 12" key="1">
    <citation type="submission" date="2020-02" db="EMBL/GenBank/DDBJ databases">
        <title>Draft genome sequence of two Spirosoma agri KCTC 52727 and Spirosoma terrae KCTC 52035.</title>
        <authorList>
            <person name="Rojas J."/>
            <person name="Ambika Manirajan B."/>
            <person name="Suarez C."/>
            <person name="Ratering S."/>
            <person name="Schnell S."/>
        </authorList>
    </citation>
    <scope>NUCLEOTIDE SEQUENCE [LARGE SCALE GENOMIC DNA]</scope>
    <source>
        <strain evidence="11 12">KCTC 52035</strain>
    </source>
</reference>